<dbReference type="Proteomes" id="UP000190423">
    <property type="component" value="Unassembled WGS sequence"/>
</dbReference>
<gene>
    <name evidence="2" type="ORF">SAMN02745149_00770</name>
</gene>
<accession>A0A1T4JTK2</accession>
<feature type="transmembrane region" description="Helical" evidence="1">
    <location>
        <begin position="85"/>
        <end position="105"/>
    </location>
</feature>
<dbReference type="GeneID" id="78316082"/>
<feature type="transmembrane region" description="Helical" evidence="1">
    <location>
        <begin position="60"/>
        <end position="79"/>
    </location>
</feature>
<evidence type="ECO:0000313" key="2">
    <source>
        <dbReference type="EMBL" id="SJZ33425.1"/>
    </source>
</evidence>
<dbReference type="EMBL" id="FUWG01000005">
    <property type="protein sequence ID" value="SJZ33425.1"/>
    <property type="molecule type" value="Genomic_DNA"/>
</dbReference>
<dbReference type="OrthoDB" id="361812at2"/>
<evidence type="ECO:0000313" key="3">
    <source>
        <dbReference type="Proteomes" id="UP000190423"/>
    </source>
</evidence>
<dbReference type="STRING" id="261392.SAMN02745149_00770"/>
<feature type="transmembrane region" description="Helical" evidence="1">
    <location>
        <begin position="165"/>
        <end position="189"/>
    </location>
</feature>
<evidence type="ECO:0000256" key="1">
    <source>
        <dbReference type="SAM" id="Phobius"/>
    </source>
</evidence>
<dbReference type="RefSeq" id="WP_078932688.1">
    <property type="nucleotide sequence ID" value="NZ_FUWG01000005.1"/>
</dbReference>
<keyword evidence="1" id="KW-1133">Transmembrane helix</keyword>
<keyword evidence="1" id="KW-0472">Membrane</keyword>
<feature type="transmembrane region" description="Helical" evidence="1">
    <location>
        <begin position="27"/>
        <end position="48"/>
    </location>
</feature>
<dbReference type="AlphaFoldDB" id="A0A1T4JTK2"/>
<reference evidence="2 3" key="1">
    <citation type="submission" date="2017-02" db="EMBL/GenBank/DDBJ databases">
        <authorList>
            <person name="Peterson S.W."/>
        </authorList>
    </citation>
    <scope>NUCLEOTIDE SEQUENCE [LARGE SCALE GENOMIC DNA]</scope>
    <source>
        <strain evidence="2 3">ATCC BAA-908</strain>
    </source>
</reference>
<evidence type="ECO:0008006" key="4">
    <source>
        <dbReference type="Google" id="ProtNLM"/>
    </source>
</evidence>
<keyword evidence="3" id="KW-1185">Reference proteome</keyword>
<name>A0A1T4JTK2_TREPO</name>
<proteinExistence type="predicted"/>
<keyword evidence="1" id="KW-0812">Transmembrane</keyword>
<organism evidence="2 3">
    <name type="scientific">Treponema porcinum</name>
    <dbReference type="NCBI Taxonomy" id="261392"/>
    <lineage>
        <taxon>Bacteria</taxon>
        <taxon>Pseudomonadati</taxon>
        <taxon>Spirochaetota</taxon>
        <taxon>Spirochaetia</taxon>
        <taxon>Spirochaetales</taxon>
        <taxon>Treponemataceae</taxon>
        <taxon>Treponema</taxon>
    </lineage>
</organism>
<sequence length="204" mass="22516">MTRKAISIYMTATCAMAIVIPGRFAIGIIIATEVFLLTVFGTLFSALLKTLRINELRTAAMCAFLVSFTVLFKQLLILFMPETALQLSFVLYLPSISSFTTVFLIKEKQPPLKTDFLGNFAPPLIFTVYMLVFVLIRDCIGYGTITLPAPGKMIEIVLFPENYSAAGTFFATIPGALVLSALFLSLFLAMEKKFKIIIKAGIDK</sequence>
<protein>
    <recommendedName>
        <fullName evidence="4">Electron transport complex protein RnfE</fullName>
    </recommendedName>
</protein>